<accession>A0AAN5RGS4</accession>
<evidence type="ECO:0000313" key="2">
    <source>
        <dbReference type="Proteomes" id="UP000856143"/>
    </source>
</evidence>
<name>A0AAN5RGS4_KLEOX</name>
<organism evidence="1 2">
    <name type="scientific">Klebsiella oxytoca</name>
    <dbReference type="NCBI Taxonomy" id="571"/>
    <lineage>
        <taxon>Bacteria</taxon>
        <taxon>Pseudomonadati</taxon>
        <taxon>Pseudomonadota</taxon>
        <taxon>Gammaproteobacteria</taxon>
        <taxon>Enterobacterales</taxon>
        <taxon>Enterobacteriaceae</taxon>
        <taxon>Klebsiella/Raoultella group</taxon>
        <taxon>Klebsiella</taxon>
    </lineage>
</organism>
<proteinExistence type="predicted"/>
<evidence type="ECO:0000313" key="1">
    <source>
        <dbReference type="EMBL" id="HAT1685055.1"/>
    </source>
</evidence>
<reference evidence="1" key="2">
    <citation type="submission" date="2020-11" db="EMBL/GenBank/DDBJ databases">
        <authorList>
            <consortium name="NCBI Pathogen Detection Project"/>
        </authorList>
    </citation>
    <scope>NUCLEOTIDE SEQUENCE</scope>
    <source>
        <strain evidence="1">R404</strain>
    </source>
</reference>
<gene>
    <name evidence="1" type="ORF">I8Y21_005884</name>
</gene>
<protein>
    <submittedName>
        <fullName evidence="1">Uncharacterized protein</fullName>
    </submittedName>
</protein>
<dbReference type="EMBL" id="DACSEO010000143">
    <property type="protein sequence ID" value="HAT1685055.1"/>
    <property type="molecule type" value="Genomic_DNA"/>
</dbReference>
<sequence>MAYYVVSELAISHAEKVKEIMGEVSGWPIYEGFFRYVYLLARKQKNECIQSACEKFDDFKTHYLNNLHLLSADIQTHQDVARLEAVLMGESTDRELRQVFWFLFKKRDESECLNVSILLNYLNRLNESESGVFIKSVFSGSFGYSSESWRSRVSGLLSSFLNLSVEKKLQLGAPSLALVLFFLPHALWSESEAVTNFFVRFKNEKEVIAAMNTCTNAVSVKVQNCLKEIFKGESGYEG</sequence>
<dbReference type="Proteomes" id="UP000856143">
    <property type="component" value="Unassembled WGS sequence"/>
</dbReference>
<comment type="caution">
    <text evidence="1">The sequence shown here is derived from an EMBL/GenBank/DDBJ whole genome shotgun (WGS) entry which is preliminary data.</text>
</comment>
<dbReference type="AlphaFoldDB" id="A0AAN5RGS4"/>
<reference evidence="1" key="1">
    <citation type="journal article" date="2018" name="Genome Biol.">
        <title>SKESA: strategic k-mer extension for scrupulous assemblies.</title>
        <authorList>
            <person name="Souvorov A."/>
            <person name="Agarwala R."/>
            <person name="Lipman D.J."/>
        </authorList>
    </citation>
    <scope>NUCLEOTIDE SEQUENCE</scope>
    <source>
        <strain evidence="1">R404</strain>
    </source>
</reference>